<evidence type="ECO:0000256" key="9">
    <source>
        <dbReference type="ARBA" id="ARBA00049091"/>
    </source>
</evidence>
<keyword evidence="7" id="KW-0676">Redox-active center</keyword>
<keyword evidence="3" id="KW-0575">Peroxidase</keyword>
<dbReference type="PRINTS" id="PR00421">
    <property type="entry name" value="THIOREDOXIN"/>
</dbReference>
<proteinExistence type="inferred from homology"/>
<feature type="domain" description="Thioredoxin" evidence="10">
    <location>
        <begin position="254"/>
        <end position="389"/>
    </location>
</feature>
<dbReference type="InterPro" id="IPR019479">
    <property type="entry name" value="Peroxiredoxin_C"/>
</dbReference>
<dbReference type="PROSITE" id="PS51352">
    <property type="entry name" value="THIOREDOXIN_2"/>
    <property type="match status" value="2"/>
</dbReference>
<dbReference type="GO" id="GO:0006979">
    <property type="term" value="P:response to oxidative stress"/>
    <property type="evidence" value="ECO:0007669"/>
    <property type="project" value="TreeGrafter"/>
</dbReference>
<sequence>MRRALARSGGRLLRAFSAGEAPIASHGTRAAVIGALAATDNLGTASTLSLARSFTSSPSWASEAESDYNAVFYPESEAEVGAAAPSFNLPAVVDGEIKSVNLEDYKGKYVILFFYPKDFTFVCPTEIIAFSDRAKEFEALNCQLLAASTDTPEVHLAWIKTPRKRGGLGFMQIPILADVNKVVSARYGVLKRDAGIALRGLYIINPEGVLEHVTINNFPIGRNVDEALRTLQAIQFVAEHGEVCPAGWKPGEKTMVADAEKALDYFESVGGEEEDSTEGASKLAKVHNKKEFDALVSSGKNVMVKFWAPWCGKCKMIAPHVDELQAKYPGVTVASFDTTEQQLEALAAELGVKGLPQFRFYSGGKEVLDRIMGYKLQPLSDAVKRLDGM</sequence>
<comment type="caution">
    <text evidence="11">The sequence shown here is derived from an EMBL/GenBank/DDBJ whole genome shotgun (WGS) entry which is preliminary data.</text>
</comment>
<keyword evidence="6" id="KW-1015">Disulfide bond</keyword>
<evidence type="ECO:0000259" key="10">
    <source>
        <dbReference type="PROSITE" id="PS51352"/>
    </source>
</evidence>
<dbReference type="PANTHER" id="PTHR10681:SF171">
    <property type="entry name" value="PEROXIREDOXIN 4"/>
    <property type="match status" value="1"/>
</dbReference>
<feature type="domain" description="Thioredoxin" evidence="10">
    <location>
        <begin position="78"/>
        <end position="236"/>
    </location>
</feature>
<dbReference type="OrthoDB" id="185659at2759"/>
<comment type="catalytic activity">
    <reaction evidence="9">
        <text>a hydroperoxide + [thioredoxin]-dithiol = an alcohol + [thioredoxin]-disulfide + H2O</text>
        <dbReference type="Rhea" id="RHEA:62620"/>
        <dbReference type="Rhea" id="RHEA-COMP:10698"/>
        <dbReference type="Rhea" id="RHEA-COMP:10700"/>
        <dbReference type="ChEBI" id="CHEBI:15377"/>
        <dbReference type="ChEBI" id="CHEBI:29950"/>
        <dbReference type="ChEBI" id="CHEBI:30879"/>
        <dbReference type="ChEBI" id="CHEBI:35924"/>
        <dbReference type="ChEBI" id="CHEBI:50058"/>
        <dbReference type="EC" id="1.11.1.24"/>
    </reaction>
</comment>
<dbReference type="Pfam" id="PF10417">
    <property type="entry name" value="1-cysPrx_C"/>
    <property type="match status" value="1"/>
</dbReference>
<dbReference type="InterPro" id="IPR036249">
    <property type="entry name" value="Thioredoxin-like_sf"/>
</dbReference>
<dbReference type="CDD" id="cd03015">
    <property type="entry name" value="PRX_Typ2cys"/>
    <property type="match status" value="1"/>
</dbReference>
<evidence type="ECO:0000256" key="8">
    <source>
        <dbReference type="ARBA" id="ARBA00045169"/>
    </source>
</evidence>
<evidence type="ECO:0000256" key="2">
    <source>
        <dbReference type="ARBA" id="ARBA00013017"/>
    </source>
</evidence>
<dbReference type="Pfam" id="PF00578">
    <property type="entry name" value="AhpC-TSA"/>
    <property type="match status" value="1"/>
</dbReference>
<evidence type="ECO:0000256" key="3">
    <source>
        <dbReference type="ARBA" id="ARBA00022559"/>
    </source>
</evidence>
<keyword evidence="12" id="KW-1185">Reference proteome</keyword>
<evidence type="ECO:0000256" key="5">
    <source>
        <dbReference type="ARBA" id="ARBA00023002"/>
    </source>
</evidence>
<protein>
    <recommendedName>
        <fullName evidence="2">thioredoxin-dependent peroxiredoxin</fullName>
        <ecNumber evidence="2">1.11.1.24</ecNumber>
    </recommendedName>
</protein>
<dbReference type="Gene3D" id="3.40.30.10">
    <property type="entry name" value="Glutaredoxin"/>
    <property type="match status" value="2"/>
</dbReference>
<reference evidence="11" key="2">
    <citation type="submission" date="2020-11" db="EMBL/GenBank/DDBJ databases">
        <authorList>
            <person name="Cecchin M."/>
            <person name="Marcolungo L."/>
            <person name="Rossato M."/>
            <person name="Girolomoni L."/>
            <person name="Cosentino E."/>
            <person name="Cuine S."/>
            <person name="Li-Beisson Y."/>
            <person name="Delledonne M."/>
            <person name="Ballottari M."/>
        </authorList>
    </citation>
    <scope>NUCLEOTIDE SEQUENCE</scope>
    <source>
        <strain evidence="11">211/11P</strain>
        <tissue evidence="11">Whole cell</tissue>
    </source>
</reference>
<dbReference type="EC" id="1.11.1.24" evidence="2"/>
<organism evidence="11 12">
    <name type="scientific">Chlorella vulgaris</name>
    <name type="common">Green alga</name>
    <dbReference type="NCBI Taxonomy" id="3077"/>
    <lineage>
        <taxon>Eukaryota</taxon>
        <taxon>Viridiplantae</taxon>
        <taxon>Chlorophyta</taxon>
        <taxon>core chlorophytes</taxon>
        <taxon>Trebouxiophyceae</taxon>
        <taxon>Chlorellales</taxon>
        <taxon>Chlorellaceae</taxon>
        <taxon>Chlorella clade</taxon>
        <taxon>Chlorella</taxon>
    </lineage>
</organism>
<dbReference type="Pfam" id="PF00085">
    <property type="entry name" value="Thioredoxin"/>
    <property type="match status" value="1"/>
</dbReference>
<evidence type="ECO:0000313" key="12">
    <source>
        <dbReference type="Proteomes" id="UP001055712"/>
    </source>
</evidence>
<evidence type="ECO:0000256" key="7">
    <source>
        <dbReference type="ARBA" id="ARBA00023284"/>
    </source>
</evidence>
<evidence type="ECO:0000256" key="1">
    <source>
        <dbReference type="ARBA" id="ARBA00009796"/>
    </source>
</evidence>
<keyword evidence="5" id="KW-0560">Oxidoreductase</keyword>
<dbReference type="GO" id="GO:0008379">
    <property type="term" value="F:thioredoxin peroxidase activity"/>
    <property type="evidence" value="ECO:0007669"/>
    <property type="project" value="TreeGrafter"/>
</dbReference>
<dbReference type="Proteomes" id="UP001055712">
    <property type="component" value="Unassembled WGS sequence"/>
</dbReference>
<dbReference type="InterPro" id="IPR050217">
    <property type="entry name" value="Peroxiredoxin"/>
</dbReference>
<evidence type="ECO:0000313" key="11">
    <source>
        <dbReference type="EMBL" id="KAI3438943.1"/>
    </source>
</evidence>
<comment type="function">
    <text evidence="8">Thiol-specific peroxidase that catalyzes the reduction of hydrogen peroxide and organic hydroperoxides to water and alcohols, respectively. Plays a role in cell protection against oxidative stress by detoxifying peroxides. May be an antioxidant enzyme particularly in the developing shoot and photosynthesizing leaf.</text>
</comment>
<dbReference type="FunFam" id="3.40.30.10:FF:000003">
    <property type="entry name" value="Peroxiredoxin 1"/>
    <property type="match status" value="1"/>
</dbReference>
<dbReference type="InterPro" id="IPR000866">
    <property type="entry name" value="AhpC/TSA"/>
</dbReference>
<dbReference type="GO" id="GO:0005829">
    <property type="term" value="C:cytosol"/>
    <property type="evidence" value="ECO:0007669"/>
    <property type="project" value="TreeGrafter"/>
</dbReference>
<reference evidence="11" key="1">
    <citation type="journal article" date="2019" name="Plant J.">
        <title>Chlorella vulgaris genome assembly and annotation reveals the molecular basis for metabolic acclimation to high light conditions.</title>
        <authorList>
            <person name="Cecchin M."/>
            <person name="Marcolungo L."/>
            <person name="Rossato M."/>
            <person name="Girolomoni L."/>
            <person name="Cosentino E."/>
            <person name="Cuine S."/>
            <person name="Li-Beisson Y."/>
            <person name="Delledonne M."/>
            <person name="Ballottari M."/>
        </authorList>
    </citation>
    <scope>NUCLEOTIDE SEQUENCE</scope>
    <source>
        <strain evidence="11">211/11P</strain>
    </source>
</reference>
<dbReference type="AlphaFoldDB" id="A0A9D4TZX0"/>
<name>A0A9D4TZX0_CHLVU</name>
<evidence type="ECO:0000256" key="4">
    <source>
        <dbReference type="ARBA" id="ARBA00022862"/>
    </source>
</evidence>
<evidence type="ECO:0000256" key="6">
    <source>
        <dbReference type="ARBA" id="ARBA00023157"/>
    </source>
</evidence>
<dbReference type="GO" id="GO:0042744">
    <property type="term" value="P:hydrogen peroxide catabolic process"/>
    <property type="evidence" value="ECO:0007669"/>
    <property type="project" value="TreeGrafter"/>
</dbReference>
<comment type="similarity">
    <text evidence="1">Belongs to the peroxiredoxin family. AhpC/Prx1 subfamily.</text>
</comment>
<dbReference type="GO" id="GO:0033554">
    <property type="term" value="P:cellular response to stress"/>
    <property type="evidence" value="ECO:0007669"/>
    <property type="project" value="TreeGrafter"/>
</dbReference>
<accession>A0A9D4TZX0</accession>
<dbReference type="InterPro" id="IPR013766">
    <property type="entry name" value="Thioredoxin_domain"/>
</dbReference>
<keyword evidence="4" id="KW-0049">Antioxidant</keyword>
<dbReference type="SUPFAM" id="SSF52833">
    <property type="entry name" value="Thioredoxin-like"/>
    <property type="match status" value="2"/>
</dbReference>
<dbReference type="CDD" id="cd02947">
    <property type="entry name" value="TRX_family"/>
    <property type="match status" value="1"/>
</dbReference>
<gene>
    <name evidence="11" type="ORF">D9Q98_001357</name>
</gene>
<dbReference type="GO" id="GO:0045454">
    <property type="term" value="P:cell redox homeostasis"/>
    <property type="evidence" value="ECO:0007669"/>
    <property type="project" value="TreeGrafter"/>
</dbReference>
<dbReference type="EMBL" id="SIDB01000001">
    <property type="protein sequence ID" value="KAI3438943.1"/>
    <property type="molecule type" value="Genomic_DNA"/>
</dbReference>
<dbReference type="PANTHER" id="PTHR10681">
    <property type="entry name" value="THIOREDOXIN PEROXIDASE"/>
    <property type="match status" value="1"/>
</dbReference>